<dbReference type="Gene3D" id="2.160.20.80">
    <property type="entry name" value="E3 ubiquitin-protein ligase SopA"/>
    <property type="match status" value="1"/>
</dbReference>
<keyword evidence="2" id="KW-1185">Reference proteome</keyword>
<evidence type="ECO:0000313" key="2">
    <source>
        <dbReference type="Proteomes" id="UP000558997"/>
    </source>
</evidence>
<dbReference type="InterPro" id="IPR001646">
    <property type="entry name" value="5peptide_repeat"/>
</dbReference>
<dbReference type="Pfam" id="PF13576">
    <property type="entry name" value="Pentapeptide_3"/>
    <property type="match status" value="1"/>
</dbReference>
<protein>
    <submittedName>
        <fullName evidence="1">Uncharacterized protein YjbI with pentapeptide repeats</fullName>
    </submittedName>
</protein>
<dbReference type="AlphaFoldDB" id="A0A841DV59"/>
<proteinExistence type="predicted"/>
<comment type="caution">
    <text evidence="1">The sequence shown here is derived from an EMBL/GenBank/DDBJ whole genome shotgun (WGS) entry which is preliminary data.</text>
</comment>
<reference evidence="1 2" key="1">
    <citation type="submission" date="2020-08" db="EMBL/GenBank/DDBJ databases">
        <title>Sequencing the genomes of 1000 actinobacteria strains.</title>
        <authorList>
            <person name="Klenk H.-P."/>
        </authorList>
    </citation>
    <scope>NUCLEOTIDE SEQUENCE [LARGE SCALE GENOMIC DNA]</scope>
    <source>
        <strain evidence="1 2">DSM 17294</strain>
    </source>
</reference>
<dbReference type="Proteomes" id="UP000558997">
    <property type="component" value="Unassembled WGS sequence"/>
</dbReference>
<dbReference type="EMBL" id="JACHNF010000001">
    <property type="protein sequence ID" value="MBB5980646.1"/>
    <property type="molecule type" value="Genomic_DNA"/>
</dbReference>
<organism evidence="1 2">
    <name type="scientific">Kribbella solani</name>
    <dbReference type="NCBI Taxonomy" id="236067"/>
    <lineage>
        <taxon>Bacteria</taxon>
        <taxon>Bacillati</taxon>
        <taxon>Actinomycetota</taxon>
        <taxon>Actinomycetes</taxon>
        <taxon>Propionibacteriales</taxon>
        <taxon>Kribbellaceae</taxon>
        <taxon>Kribbella</taxon>
    </lineage>
</organism>
<dbReference type="RefSeq" id="WP_184836545.1">
    <property type="nucleotide sequence ID" value="NZ_BAAAVN010000003.1"/>
</dbReference>
<name>A0A841DV59_9ACTN</name>
<evidence type="ECO:0000313" key="1">
    <source>
        <dbReference type="EMBL" id="MBB5980646.1"/>
    </source>
</evidence>
<dbReference type="SUPFAM" id="SSF141571">
    <property type="entry name" value="Pentapeptide repeat-like"/>
    <property type="match status" value="1"/>
</dbReference>
<gene>
    <name evidence="1" type="ORF">HDA44_003987</name>
</gene>
<accession>A0A841DV59</accession>
<sequence>MEDELHPAGTVPTSGKLADFVFTTPQVRHLAMSDGRLLGGRVTGSEAQRVTFDRVRLESLFIEDVSWTSAQLTDCTLSRVVFRRCKLLGTRFVATRFSNVVFEDCRLEYADLDRVVSEGPVVFVRTLVNETTFSDCRFPGGAMTECELKSVTFAGGDYVDFDVRGTDLTTVRGAASLSGTLITPEQRYQLAEALVNELDLRYPEDDA</sequence>